<keyword evidence="3" id="KW-1185">Reference proteome</keyword>
<accession>A0AAW1XAF0</accession>
<gene>
    <name evidence="2" type="ORF">M0R45_020598</name>
</gene>
<sequence length="130" mass="14478">MMRKLQRQNKSLPDEKALDLKKLQTPLYEEFFSTLNAAGPPCAIGNAIEIQPPQLSEQKGPLHDGQKESISPSACFSELQGGGKRSLSKSWRGREAKMKRQAGLGMNTSSPNNRIISREREQHWGVFAAK</sequence>
<name>A0AAW1XAF0_RUBAR</name>
<feature type="region of interest" description="Disordered" evidence="1">
    <location>
        <begin position="55"/>
        <end position="119"/>
    </location>
</feature>
<proteinExistence type="predicted"/>
<feature type="compositionally biased region" description="Polar residues" evidence="1">
    <location>
        <begin position="106"/>
        <end position="115"/>
    </location>
</feature>
<dbReference type="AlphaFoldDB" id="A0AAW1XAF0"/>
<comment type="caution">
    <text evidence="2">The sequence shown here is derived from an EMBL/GenBank/DDBJ whole genome shotgun (WGS) entry which is preliminary data.</text>
</comment>
<dbReference type="Proteomes" id="UP001457282">
    <property type="component" value="Unassembled WGS sequence"/>
</dbReference>
<organism evidence="2 3">
    <name type="scientific">Rubus argutus</name>
    <name type="common">Southern blackberry</name>
    <dbReference type="NCBI Taxonomy" id="59490"/>
    <lineage>
        <taxon>Eukaryota</taxon>
        <taxon>Viridiplantae</taxon>
        <taxon>Streptophyta</taxon>
        <taxon>Embryophyta</taxon>
        <taxon>Tracheophyta</taxon>
        <taxon>Spermatophyta</taxon>
        <taxon>Magnoliopsida</taxon>
        <taxon>eudicotyledons</taxon>
        <taxon>Gunneridae</taxon>
        <taxon>Pentapetalae</taxon>
        <taxon>rosids</taxon>
        <taxon>fabids</taxon>
        <taxon>Rosales</taxon>
        <taxon>Rosaceae</taxon>
        <taxon>Rosoideae</taxon>
        <taxon>Rosoideae incertae sedis</taxon>
        <taxon>Rubus</taxon>
    </lineage>
</organism>
<evidence type="ECO:0000313" key="2">
    <source>
        <dbReference type="EMBL" id="KAK9933400.1"/>
    </source>
</evidence>
<evidence type="ECO:0000313" key="3">
    <source>
        <dbReference type="Proteomes" id="UP001457282"/>
    </source>
</evidence>
<evidence type="ECO:0000256" key="1">
    <source>
        <dbReference type="SAM" id="MobiDB-lite"/>
    </source>
</evidence>
<reference evidence="2 3" key="1">
    <citation type="journal article" date="2023" name="G3 (Bethesda)">
        <title>A chromosome-length genome assembly and annotation of blackberry (Rubus argutus, cv. 'Hillquist').</title>
        <authorList>
            <person name="Bruna T."/>
            <person name="Aryal R."/>
            <person name="Dudchenko O."/>
            <person name="Sargent D.J."/>
            <person name="Mead D."/>
            <person name="Buti M."/>
            <person name="Cavallini A."/>
            <person name="Hytonen T."/>
            <person name="Andres J."/>
            <person name="Pham M."/>
            <person name="Weisz D."/>
            <person name="Mascagni F."/>
            <person name="Usai G."/>
            <person name="Natali L."/>
            <person name="Bassil N."/>
            <person name="Fernandez G.E."/>
            <person name="Lomsadze A."/>
            <person name="Armour M."/>
            <person name="Olukolu B."/>
            <person name="Poorten T."/>
            <person name="Britton C."/>
            <person name="Davik J."/>
            <person name="Ashrafi H."/>
            <person name="Aiden E.L."/>
            <person name="Borodovsky M."/>
            <person name="Worthington M."/>
        </authorList>
    </citation>
    <scope>NUCLEOTIDE SEQUENCE [LARGE SCALE GENOMIC DNA]</scope>
    <source>
        <strain evidence="2">PI 553951</strain>
    </source>
</reference>
<protein>
    <submittedName>
        <fullName evidence="2">Uncharacterized protein</fullName>
    </submittedName>
</protein>
<dbReference type="EMBL" id="JBEDUW010000004">
    <property type="protein sequence ID" value="KAK9933400.1"/>
    <property type="molecule type" value="Genomic_DNA"/>
</dbReference>